<protein>
    <submittedName>
        <fullName evidence="2">Putative secreted protein</fullName>
    </submittedName>
</protein>
<evidence type="ECO:0000256" key="1">
    <source>
        <dbReference type="SAM" id="SignalP"/>
    </source>
</evidence>
<evidence type="ECO:0000313" key="2">
    <source>
        <dbReference type="EMBL" id="NOV51793.1"/>
    </source>
</evidence>
<name>A0A6M2E0D0_XENCH</name>
<dbReference type="AlphaFoldDB" id="A0A6M2E0D0"/>
<feature type="chain" id="PRO_5026797251" evidence="1">
    <location>
        <begin position="25"/>
        <end position="75"/>
    </location>
</feature>
<reference evidence="2" key="1">
    <citation type="submission" date="2020-03" db="EMBL/GenBank/DDBJ databases">
        <title>Transcriptomic Profiling of the Digestive Tract of the Rat Flea, Xenopsylla cheopis, Following Blood Feeding and Infection with Yersinia pestis.</title>
        <authorList>
            <person name="Bland D.M."/>
            <person name="Martens C.A."/>
            <person name="Virtaneva K."/>
            <person name="Kanakabandi K."/>
            <person name="Long D."/>
            <person name="Rosenke R."/>
            <person name="Saturday G.A."/>
            <person name="Hoyt F.H."/>
            <person name="Bruno D.P."/>
            <person name="Ribeiro J.M.C."/>
            <person name="Hinnebusch J."/>
        </authorList>
    </citation>
    <scope>NUCLEOTIDE SEQUENCE</scope>
</reference>
<proteinExistence type="predicted"/>
<keyword evidence="1" id="KW-0732">Signal</keyword>
<accession>A0A6M2E0D0</accession>
<organism evidence="2">
    <name type="scientific">Xenopsylla cheopis</name>
    <name type="common">Oriental rat flea</name>
    <name type="synonym">Pulex cheopis</name>
    <dbReference type="NCBI Taxonomy" id="163159"/>
    <lineage>
        <taxon>Eukaryota</taxon>
        <taxon>Metazoa</taxon>
        <taxon>Ecdysozoa</taxon>
        <taxon>Arthropoda</taxon>
        <taxon>Hexapoda</taxon>
        <taxon>Insecta</taxon>
        <taxon>Pterygota</taxon>
        <taxon>Neoptera</taxon>
        <taxon>Endopterygota</taxon>
        <taxon>Siphonaptera</taxon>
        <taxon>Pulicidae</taxon>
        <taxon>Xenopsyllinae</taxon>
        <taxon>Xenopsylla</taxon>
    </lineage>
</organism>
<sequence>MSTGTAFNFTLIKLFTILFRTITATPLSARFVVVHSEVLRHNFTLSLPLYFTQLHNVDPAVVHFFLQVLQLDRVL</sequence>
<feature type="signal peptide" evidence="1">
    <location>
        <begin position="1"/>
        <end position="24"/>
    </location>
</feature>
<dbReference type="EMBL" id="GIIL01008067">
    <property type="protein sequence ID" value="NOV51793.1"/>
    <property type="molecule type" value="Transcribed_RNA"/>
</dbReference>